<accession>A0A9N9F2F0</accession>
<dbReference type="FunFam" id="3.30.420.40:FF:000004">
    <property type="entry name" value="Molecular chaperone DnaK"/>
    <property type="match status" value="1"/>
</dbReference>
<dbReference type="Gene3D" id="3.90.640.10">
    <property type="entry name" value="Actin, Chain A, domain 4"/>
    <property type="match status" value="1"/>
</dbReference>
<dbReference type="InterPro" id="IPR029047">
    <property type="entry name" value="HSP70_peptide-bd_sf"/>
</dbReference>
<feature type="compositionally biased region" description="Polar residues" evidence="6">
    <location>
        <begin position="680"/>
        <end position="689"/>
    </location>
</feature>
<dbReference type="NCBIfam" id="TIGR02350">
    <property type="entry name" value="prok_dnaK"/>
    <property type="match status" value="1"/>
</dbReference>
<dbReference type="OrthoDB" id="2401965at2759"/>
<dbReference type="Gene3D" id="3.30.420.40">
    <property type="match status" value="2"/>
</dbReference>
<dbReference type="Gene3D" id="2.60.34.10">
    <property type="entry name" value="Substrate Binding Domain Of DNAk, Chain A, domain 1"/>
    <property type="match status" value="1"/>
</dbReference>
<dbReference type="InterPro" id="IPR018181">
    <property type="entry name" value="Heat_shock_70_CS"/>
</dbReference>
<keyword evidence="2 5" id="KW-0067">ATP-binding</keyword>
<dbReference type="InterPro" id="IPR043129">
    <property type="entry name" value="ATPase_NBD"/>
</dbReference>
<dbReference type="PRINTS" id="PR00301">
    <property type="entry name" value="HEATSHOCK70"/>
</dbReference>
<dbReference type="PROSITE" id="PS00329">
    <property type="entry name" value="HSP70_2"/>
    <property type="match status" value="1"/>
</dbReference>
<dbReference type="Proteomes" id="UP000789739">
    <property type="component" value="Unassembled WGS sequence"/>
</dbReference>
<evidence type="ECO:0000256" key="1">
    <source>
        <dbReference type="ARBA" id="ARBA00022741"/>
    </source>
</evidence>
<evidence type="ECO:0000256" key="3">
    <source>
        <dbReference type="ARBA" id="ARBA00059314"/>
    </source>
</evidence>
<dbReference type="GO" id="GO:0005524">
    <property type="term" value="F:ATP binding"/>
    <property type="evidence" value="ECO:0007669"/>
    <property type="project" value="UniProtKB-KW"/>
</dbReference>
<comment type="caution">
    <text evidence="7">The sequence shown here is derived from an EMBL/GenBank/DDBJ whole genome shotgun (WGS) entry which is preliminary data.</text>
</comment>
<feature type="region of interest" description="Disordered" evidence="6">
    <location>
        <begin position="677"/>
        <end position="696"/>
    </location>
</feature>
<dbReference type="SUPFAM" id="SSF53067">
    <property type="entry name" value="Actin-like ATPase domain"/>
    <property type="match status" value="2"/>
</dbReference>
<evidence type="ECO:0000256" key="4">
    <source>
        <dbReference type="ARBA" id="ARBA00070638"/>
    </source>
</evidence>
<dbReference type="SUPFAM" id="SSF100920">
    <property type="entry name" value="Heat shock protein 70kD (HSP70), peptide-binding domain"/>
    <property type="match status" value="1"/>
</dbReference>
<dbReference type="EMBL" id="CAJVPI010000225">
    <property type="protein sequence ID" value="CAG8503883.1"/>
    <property type="molecule type" value="Genomic_DNA"/>
</dbReference>
<comment type="function">
    <text evidence="3">Required for the assembly of iron-sulfur (Fe/S) clusters in mitochondria. Assisted by the DnaJ-like co-chaperone jac1 and the nucleotide exchange factor mge1, it mediates ATP-dependent Fe-S cluster transfer from the scaffold proteins isu1/isu2 to grx5.</text>
</comment>
<organism evidence="7 8">
    <name type="scientific">Paraglomus brasilianum</name>
    <dbReference type="NCBI Taxonomy" id="144538"/>
    <lineage>
        <taxon>Eukaryota</taxon>
        <taxon>Fungi</taxon>
        <taxon>Fungi incertae sedis</taxon>
        <taxon>Mucoromycota</taxon>
        <taxon>Glomeromycotina</taxon>
        <taxon>Glomeromycetes</taxon>
        <taxon>Paraglomerales</taxon>
        <taxon>Paraglomeraceae</taxon>
        <taxon>Paraglomus</taxon>
    </lineage>
</organism>
<reference evidence="7" key="1">
    <citation type="submission" date="2021-06" db="EMBL/GenBank/DDBJ databases">
        <authorList>
            <person name="Kallberg Y."/>
            <person name="Tangrot J."/>
            <person name="Rosling A."/>
        </authorList>
    </citation>
    <scope>NUCLEOTIDE SEQUENCE</scope>
    <source>
        <strain evidence="7">BR232B</strain>
    </source>
</reference>
<dbReference type="GO" id="GO:0051082">
    <property type="term" value="F:unfolded protein binding"/>
    <property type="evidence" value="ECO:0007669"/>
    <property type="project" value="InterPro"/>
</dbReference>
<dbReference type="FunFam" id="3.90.640.10:FF:000003">
    <property type="entry name" value="Molecular chaperone DnaK"/>
    <property type="match status" value="1"/>
</dbReference>
<evidence type="ECO:0000256" key="2">
    <source>
        <dbReference type="ARBA" id="ARBA00022840"/>
    </source>
</evidence>
<protein>
    <recommendedName>
        <fullName evidence="4">Iron-sulfur cluster biogenesis chaperone, mitochondrial</fullName>
    </recommendedName>
</protein>
<dbReference type="InterPro" id="IPR029048">
    <property type="entry name" value="HSP70_C_sf"/>
</dbReference>
<dbReference type="FunFam" id="2.60.34.10:FF:000014">
    <property type="entry name" value="Chaperone protein DnaK HSP70"/>
    <property type="match status" value="1"/>
</dbReference>
<evidence type="ECO:0000256" key="5">
    <source>
        <dbReference type="RuleBase" id="RU003322"/>
    </source>
</evidence>
<dbReference type="PROSITE" id="PS00297">
    <property type="entry name" value="HSP70_1"/>
    <property type="match status" value="1"/>
</dbReference>
<dbReference type="NCBIfam" id="NF001413">
    <property type="entry name" value="PRK00290.1"/>
    <property type="match status" value="1"/>
</dbReference>
<name>A0A9N9F2F0_9GLOM</name>
<dbReference type="CDD" id="cd11733">
    <property type="entry name" value="ASKHA_NBD_HSP70_HSPA9"/>
    <property type="match status" value="1"/>
</dbReference>
<gene>
    <name evidence="7" type="ORF">PBRASI_LOCUS2752</name>
</gene>
<proteinExistence type="inferred from homology"/>
<evidence type="ECO:0000256" key="6">
    <source>
        <dbReference type="SAM" id="MobiDB-lite"/>
    </source>
</evidence>
<dbReference type="FunFam" id="3.30.420.40:FF:000020">
    <property type="entry name" value="Chaperone protein HscA homolog"/>
    <property type="match status" value="1"/>
</dbReference>
<comment type="similarity">
    <text evidence="5">Belongs to the heat shock protein 70 family.</text>
</comment>
<keyword evidence="1 5" id="KW-0547">Nucleotide-binding</keyword>
<dbReference type="AlphaFoldDB" id="A0A9N9F2F0"/>
<evidence type="ECO:0000313" key="7">
    <source>
        <dbReference type="EMBL" id="CAG8503883.1"/>
    </source>
</evidence>
<dbReference type="GO" id="GO:0140662">
    <property type="term" value="F:ATP-dependent protein folding chaperone"/>
    <property type="evidence" value="ECO:0007669"/>
    <property type="project" value="InterPro"/>
</dbReference>
<sequence length="696" mass="75265">MSLLRLGQYVARNHASKGAFNCIRNTSLRNEALKSSLRAYSSKVQGHVVGIDLGTTNSCVATMEGKTPRVIENSEGGRTTPSVVAFTKEGELLVGLPAKRQAVVNPENTFFATKRLIGRKFKDAEVQQDIKQVPYKIVEHNNGDGWLESRGKRYSPAQIGAFVVGKMKETAGRSSKGKESDGVKQSYIGKPVRNAVITVPAYFNDSQRQATKDAGQIAGLNVLRVINEPTAAALAYGLDKAGDKVVAVYDLGGGTFDISVLEIQKGVFEVKSTNGNTHLGGEDFDIALVRNLVDSFKKESGIDLSSDRIAIQRIREAAEKAKIELSSTLQTDINLPFITADATGPKHINMKLTRATFESLTKPLVDKTIEPCKSAMKDANVSTKDINEVILVGGMTRMPKVVETVRGLFNREPSKAVNPDEAVAIGAAIQGGVLAGEVTDILLLDVTPLSLGIETLGGVFTRLINRNTTIPTKKSQVFSTAADGQTTVDIKVFQGEREMVKDNKLLGNFQLTGIPPAPKGIPQIEVSFDIDADGIVNVGASDKATGKDQSSKHESGDVKLQPTVTIAASSGLSKDEIENMILEAEQHAESDRERRELIEAANAADTTAHDTEKNLHEFKDQLDPKEVEIFQGKINELREIVAKSQTDGIKAEEIRQKTSAFQLDALKLFEIAYKKRAEQNKTSNESSGGDSEKTGS</sequence>
<dbReference type="PROSITE" id="PS01036">
    <property type="entry name" value="HSP70_3"/>
    <property type="match status" value="1"/>
</dbReference>
<dbReference type="Pfam" id="PF00012">
    <property type="entry name" value="HSP70"/>
    <property type="match status" value="1"/>
</dbReference>
<dbReference type="InterPro" id="IPR013126">
    <property type="entry name" value="Hsp_70_fam"/>
</dbReference>
<dbReference type="PANTHER" id="PTHR19375">
    <property type="entry name" value="HEAT SHOCK PROTEIN 70KDA"/>
    <property type="match status" value="1"/>
</dbReference>
<dbReference type="InterPro" id="IPR012725">
    <property type="entry name" value="Chaperone_DnaK"/>
</dbReference>
<dbReference type="Gene3D" id="1.20.1270.10">
    <property type="match status" value="1"/>
</dbReference>
<keyword evidence="8" id="KW-1185">Reference proteome</keyword>
<evidence type="ECO:0000313" key="8">
    <source>
        <dbReference type="Proteomes" id="UP000789739"/>
    </source>
</evidence>
<dbReference type="HAMAP" id="MF_00332">
    <property type="entry name" value="DnaK"/>
    <property type="match status" value="1"/>
</dbReference>